<proteinExistence type="predicted"/>
<comment type="caution">
    <text evidence="2">The sequence shown here is derived from an EMBL/GenBank/DDBJ whole genome shotgun (WGS) entry which is preliminary data.</text>
</comment>
<organism evidence="2 3">
    <name type="scientific">Celeribacter halophilus</name>
    <dbReference type="NCBI Taxonomy" id="576117"/>
    <lineage>
        <taxon>Bacteria</taxon>
        <taxon>Pseudomonadati</taxon>
        <taxon>Pseudomonadota</taxon>
        <taxon>Alphaproteobacteria</taxon>
        <taxon>Rhodobacterales</taxon>
        <taxon>Roseobacteraceae</taxon>
        <taxon>Celeribacter</taxon>
    </lineage>
</organism>
<sequence length="92" mass="10460">MGVLAYFAVFCPYAIEDNTLEQDMSQDLLSPKEAAARMSLSVRRVRQLIAAHELRHVRIFNRNLVPAEAITEFFERNTVAPKSEDSADVSKY</sequence>
<evidence type="ECO:0000313" key="3">
    <source>
        <dbReference type="Proteomes" id="UP001169823"/>
    </source>
</evidence>
<dbReference type="RefSeq" id="WP_303494454.1">
    <property type="nucleotide sequence ID" value="NZ_JAUOPJ010000003.1"/>
</dbReference>
<dbReference type="GO" id="GO:0003677">
    <property type="term" value="F:DNA binding"/>
    <property type="evidence" value="ECO:0007669"/>
    <property type="project" value="UniProtKB-KW"/>
</dbReference>
<evidence type="ECO:0000313" key="2">
    <source>
        <dbReference type="EMBL" id="MDO6456296.1"/>
    </source>
</evidence>
<dbReference type="Pfam" id="PF12728">
    <property type="entry name" value="HTH_17"/>
    <property type="match status" value="1"/>
</dbReference>
<dbReference type="InterPro" id="IPR041657">
    <property type="entry name" value="HTH_17"/>
</dbReference>
<dbReference type="NCBIfam" id="TIGR01764">
    <property type="entry name" value="excise"/>
    <property type="match status" value="1"/>
</dbReference>
<dbReference type="AlphaFoldDB" id="A0AAW7XPM4"/>
<accession>A0AAW7XPM4</accession>
<evidence type="ECO:0000259" key="1">
    <source>
        <dbReference type="Pfam" id="PF12728"/>
    </source>
</evidence>
<name>A0AAW7XPM4_9RHOB</name>
<keyword evidence="2" id="KW-0238">DNA-binding</keyword>
<dbReference type="Proteomes" id="UP001169823">
    <property type="component" value="Unassembled WGS sequence"/>
</dbReference>
<gene>
    <name evidence="2" type="ORF">Q4494_04335</name>
</gene>
<dbReference type="InterPro" id="IPR010093">
    <property type="entry name" value="SinI_DNA-bd"/>
</dbReference>
<feature type="domain" description="Helix-turn-helix" evidence="1">
    <location>
        <begin position="28"/>
        <end position="77"/>
    </location>
</feature>
<reference evidence="2" key="1">
    <citation type="submission" date="2023-07" db="EMBL/GenBank/DDBJ databases">
        <title>Genome content predicts the carbon catabolic preferences of heterotrophic bacteria.</title>
        <authorList>
            <person name="Gralka M."/>
        </authorList>
    </citation>
    <scope>NUCLEOTIDE SEQUENCE</scope>
    <source>
        <strain evidence="2">I2M02</strain>
    </source>
</reference>
<dbReference type="EMBL" id="JAUOPJ010000003">
    <property type="protein sequence ID" value="MDO6456296.1"/>
    <property type="molecule type" value="Genomic_DNA"/>
</dbReference>
<protein>
    <submittedName>
        <fullName evidence="2">Excisionase family DNA-binding protein</fullName>
    </submittedName>
</protein>